<dbReference type="VEuPathDB" id="ToxoDB:BESB_022020"/>
<name>A0A2A9M4A7_BESBE</name>
<dbReference type="AlphaFoldDB" id="A0A2A9M4A7"/>
<gene>
    <name evidence="1" type="ORF">BESB_022020</name>
</gene>
<organism evidence="1 2">
    <name type="scientific">Besnoitia besnoiti</name>
    <name type="common">Apicomplexan protozoan</name>
    <dbReference type="NCBI Taxonomy" id="94643"/>
    <lineage>
        <taxon>Eukaryota</taxon>
        <taxon>Sar</taxon>
        <taxon>Alveolata</taxon>
        <taxon>Apicomplexa</taxon>
        <taxon>Conoidasida</taxon>
        <taxon>Coccidia</taxon>
        <taxon>Eucoccidiorida</taxon>
        <taxon>Eimeriorina</taxon>
        <taxon>Sarcocystidae</taxon>
        <taxon>Besnoitia</taxon>
    </lineage>
</organism>
<feature type="non-terminal residue" evidence="1">
    <location>
        <position position="1"/>
    </location>
</feature>
<dbReference type="Proteomes" id="UP000224006">
    <property type="component" value="Unassembled WGS sequence"/>
</dbReference>
<protein>
    <submittedName>
        <fullName evidence="1">Uncharacterized protein</fullName>
    </submittedName>
</protein>
<evidence type="ECO:0000313" key="1">
    <source>
        <dbReference type="EMBL" id="PFH30736.1"/>
    </source>
</evidence>
<proteinExistence type="predicted"/>
<dbReference type="EMBL" id="NWUJ01000105">
    <property type="protein sequence ID" value="PFH30736.1"/>
    <property type="molecule type" value="Genomic_DNA"/>
</dbReference>
<accession>A0A2A9M4A7</accession>
<comment type="caution">
    <text evidence="1">The sequence shown here is derived from an EMBL/GenBank/DDBJ whole genome shotgun (WGS) entry which is preliminary data.</text>
</comment>
<feature type="non-terminal residue" evidence="1">
    <location>
        <position position="24"/>
    </location>
</feature>
<keyword evidence="2" id="KW-1185">Reference proteome</keyword>
<reference evidence="1 2" key="1">
    <citation type="submission" date="2017-09" db="EMBL/GenBank/DDBJ databases">
        <title>Genome sequencing of Besnoitia besnoiti strain Bb-Ger1.</title>
        <authorList>
            <person name="Schares G."/>
            <person name="Venepally P."/>
            <person name="Lorenzi H.A."/>
        </authorList>
    </citation>
    <scope>NUCLEOTIDE SEQUENCE [LARGE SCALE GENOMIC DNA]</scope>
    <source>
        <strain evidence="1 2">Bb-Ger1</strain>
    </source>
</reference>
<sequence length="24" mass="2615">SSGVVVYCNHKELGCLYLITGVIF</sequence>
<evidence type="ECO:0000313" key="2">
    <source>
        <dbReference type="Proteomes" id="UP000224006"/>
    </source>
</evidence>